<comment type="caution">
    <text evidence="2">The sequence shown here is derived from an EMBL/GenBank/DDBJ whole genome shotgun (WGS) entry which is preliminary data.</text>
</comment>
<reference evidence="3" key="1">
    <citation type="journal article" date="2019" name="Int. J. Syst. Evol. Microbiol.">
        <title>The Global Catalogue of Microorganisms (GCM) 10K type strain sequencing project: providing services to taxonomists for standard genome sequencing and annotation.</title>
        <authorList>
            <consortium name="The Broad Institute Genomics Platform"/>
            <consortium name="The Broad Institute Genome Sequencing Center for Infectious Disease"/>
            <person name="Wu L."/>
            <person name="Ma J."/>
        </authorList>
    </citation>
    <scope>NUCLEOTIDE SEQUENCE [LARGE SCALE GENOMIC DNA]</scope>
    <source>
        <strain evidence="3">CGMCC 4.7319</strain>
    </source>
</reference>
<dbReference type="Proteomes" id="UP000597656">
    <property type="component" value="Unassembled WGS sequence"/>
</dbReference>
<protein>
    <submittedName>
        <fullName evidence="2">Uncharacterized protein</fullName>
    </submittedName>
</protein>
<evidence type="ECO:0000256" key="1">
    <source>
        <dbReference type="SAM" id="MobiDB-lite"/>
    </source>
</evidence>
<dbReference type="EMBL" id="BMNC01000002">
    <property type="protein sequence ID" value="GGM77766.1"/>
    <property type="molecule type" value="Genomic_DNA"/>
</dbReference>
<name>A0ABQ2HFH1_9PSEU</name>
<keyword evidence="3" id="KW-1185">Reference proteome</keyword>
<gene>
    <name evidence="2" type="ORF">GCM10011609_11980</name>
</gene>
<feature type="region of interest" description="Disordered" evidence="1">
    <location>
        <begin position="18"/>
        <end position="42"/>
    </location>
</feature>
<proteinExistence type="predicted"/>
<accession>A0ABQ2HFH1</accession>
<organism evidence="2 3">
    <name type="scientific">Lentzea pudingi</name>
    <dbReference type="NCBI Taxonomy" id="1789439"/>
    <lineage>
        <taxon>Bacteria</taxon>
        <taxon>Bacillati</taxon>
        <taxon>Actinomycetota</taxon>
        <taxon>Actinomycetes</taxon>
        <taxon>Pseudonocardiales</taxon>
        <taxon>Pseudonocardiaceae</taxon>
        <taxon>Lentzea</taxon>
    </lineage>
</organism>
<evidence type="ECO:0000313" key="2">
    <source>
        <dbReference type="EMBL" id="GGM77766.1"/>
    </source>
</evidence>
<evidence type="ECO:0000313" key="3">
    <source>
        <dbReference type="Proteomes" id="UP000597656"/>
    </source>
</evidence>
<sequence>MQVQGVEGGEHRALARVEEGGLHQLLPGRARPGQQEDAREEALPGTAWAGALVDQGRGQSYVEQGCHWGHSVEEEGAQGFEVDGVAHGFMVRPVGVGGSG</sequence>